<evidence type="ECO:0000256" key="1">
    <source>
        <dbReference type="SAM" id="MobiDB-lite"/>
    </source>
</evidence>
<proteinExistence type="predicted"/>
<dbReference type="EMBL" id="NBSK02000008">
    <property type="protein sequence ID" value="KAJ0189298.1"/>
    <property type="molecule type" value="Genomic_DNA"/>
</dbReference>
<reference evidence="2 3" key="1">
    <citation type="journal article" date="2017" name="Nat. Commun.">
        <title>Genome assembly with in vitro proximity ligation data and whole-genome triplication in lettuce.</title>
        <authorList>
            <person name="Reyes-Chin-Wo S."/>
            <person name="Wang Z."/>
            <person name="Yang X."/>
            <person name="Kozik A."/>
            <person name="Arikit S."/>
            <person name="Song C."/>
            <person name="Xia L."/>
            <person name="Froenicke L."/>
            <person name="Lavelle D.O."/>
            <person name="Truco M.J."/>
            <person name="Xia R."/>
            <person name="Zhu S."/>
            <person name="Xu C."/>
            <person name="Xu H."/>
            <person name="Xu X."/>
            <person name="Cox K."/>
            <person name="Korf I."/>
            <person name="Meyers B.C."/>
            <person name="Michelmore R.W."/>
        </authorList>
    </citation>
    <scope>NUCLEOTIDE SEQUENCE [LARGE SCALE GENOMIC DNA]</scope>
    <source>
        <strain evidence="3">cv. Salinas</strain>
        <tissue evidence="2">Seedlings</tissue>
    </source>
</reference>
<protein>
    <submittedName>
        <fullName evidence="2">Uncharacterized protein</fullName>
    </submittedName>
</protein>
<name>A0A9R1ULA6_LACSA</name>
<sequence>MFSKNLRYCGLLFPCWTIIVGQYDSFYKTLTHLTVGAGIGVAITWSATGNLHRLFRINLVGGVAAITTTWRFRKSVNSCIEQILYMDGSRMQKELANIMLRRYADHPITTKLISKRFYCDHVFDDSTSDMLKSRWHFRNNLVESPPHPQQPNTRESYDHDDNISLQEL</sequence>
<dbReference type="Proteomes" id="UP000235145">
    <property type="component" value="Unassembled WGS sequence"/>
</dbReference>
<evidence type="ECO:0000313" key="3">
    <source>
        <dbReference type="Proteomes" id="UP000235145"/>
    </source>
</evidence>
<evidence type="ECO:0000313" key="2">
    <source>
        <dbReference type="EMBL" id="KAJ0189298.1"/>
    </source>
</evidence>
<organism evidence="2 3">
    <name type="scientific">Lactuca sativa</name>
    <name type="common">Garden lettuce</name>
    <dbReference type="NCBI Taxonomy" id="4236"/>
    <lineage>
        <taxon>Eukaryota</taxon>
        <taxon>Viridiplantae</taxon>
        <taxon>Streptophyta</taxon>
        <taxon>Embryophyta</taxon>
        <taxon>Tracheophyta</taxon>
        <taxon>Spermatophyta</taxon>
        <taxon>Magnoliopsida</taxon>
        <taxon>eudicotyledons</taxon>
        <taxon>Gunneridae</taxon>
        <taxon>Pentapetalae</taxon>
        <taxon>asterids</taxon>
        <taxon>campanulids</taxon>
        <taxon>Asterales</taxon>
        <taxon>Asteraceae</taxon>
        <taxon>Cichorioideae</taxon>
        <taxon>Cichorieae</taxon>
        <taxon>Lactucinae</taxon>
        <taxon>Lactuca</taxon>
    </lineage>
</organism>
<dbReference type="PANTHER" id="PTHR35986:SF1">
    <property type="entry name" value="OS10G0430800 PROTEIN"/>
    <property type="match status" value="1"/>
</dbReference>
<gene>
    <name evidence="2" type="ORF">LSAT_V11C800450760</name>
</gene>
<dbReference type="AlphaFoldDB" id="A0A9R1ULA6"/>
<accession>A0A9R1ULA6</accession>
<comment type="caution">
    <text evidence="2">The sequence shown here is derived from an EMBL/GenBank/DDBJ whole genome shotgun (WGS) entry which is preliminary data.</text>
</comment>
<feature type="region of interest" description="Disordered" evidence="1">
    <location>
        <begin position="142"/>
        <end position="168"/>
    </location>
</feature>
<keyword evidence="3" id="KW-1185">Reference proteome</keyword>
<dbReference type="PANTHER" id="PTHR35986">
    <property type="entry name" value="EXPRESSED PROTEIN"/>
    <property type="match status" value="1"/>
</dbReference>